<sequence>MAYRRIGQALGADRGRGAPEVLYIYRKLSMQETKYSTIEECVMIKWLVLTFSGKANKAGGAAGYRVCPVLTFSRALAEMTALHWEHHNPIRQ</sequence>
<keyword evidence="2" id="KW-1185">Reference proteome</keyword>
<name>A0AAD8YUI3_9TELE</name>
<dbReference type="EMBL" id="JAROKS010000025">
    <property type="protein sequence ID" value="KAK1786176.1"/>
    <property type="molecule type" value="Genomic_DNA"/>
</dbReference>
<accession>A0AAD8YUI3</accession>
<dbReference type="Proteomes" id="UP001239994">
    <property type="component" value="Unassembled WGS sequence"/>
</dbReference>
<protein>
    <submittedName>
        <fullName evidence="1">Uncharacterized protein</fullName>
    </submittedName>
</protein>
<comment type="caution">
    <text evidence="1">The sequence shown here is derived from an EMBL/GenBank/DDBJ whole genome shotgun (WGS) entry which is preliminary data.</text>
</comment>
<feature type="non-terminal residue" evidence="1">
    <location>
        <position position="92"/>
    </location>
</feature>
<organism evidence="1 2">
    <name type="scientific">Electrophorus voltai</name>
    <dbReference type="NCBI Taxonomy" id="2609070"/>
    <lineage>
        <taxon>Eukaryota</taxon>
        <taxon>Metazoa</taxon>
        <taxon>Chordata</taxon>
        <taxon>Craniata</taxon>
        <taxon>Vertebrata</taxon>
        <taxon>Euteleostomi</taxon>
        <taxon>Actinopterygii</taxon>
        <taxon>Neopterygii</taxon>
        <taxon>Teleostei</taxon>
        <taxon>Ostariophysi</taxon>
        <taxon>Gymnotiformes</taxon>
        <taxon>Gymnotoidei</taxon>
        <taxon>Gymnotidae</taxon>
        <taxon>Electrophorus</taxon>
    </lineage>
</organism>
<reference evidence="1" key="1">
    <citation type="submission" date="2023-03" db="EMBL/GenBank/DDBJ databases">
        <title>Electrophorus voltai genome.</title>
        <authorList>
            <person name="Bian C."/>
        </authorList>
    </citation>
    <scope>NUCLEOTIDE SEQUENCE</scope>
    <source>
        <strain evidence="1">CB-2022</strain>
        <tissue evidence="1">Muscle</tissue>
    </source>
</reference>
<proteinExistence type="predicted"/>
<dbReference type="AlphaFoldDB" id="A0AAD8YUI3"/>
<gene>
    <name evidence="1" type="ORF">P4O66_017895</name>
</gene>
<evidence type="ECO:0000313" key="1">
    <source>
        <dbReference type="EMBL" id="KAK1786176.1"/>
    </source>
</evidence>
<evidence type="ECO:0000313" key="2">
    <source>
        <dbReference type="Proteomes" id="UP001239994"/>
    </source>
</evidence>